<dbReference type="Proteomes" id="UP000675554">
    <property type="component" value="Unassembled WGS sequence"/>
</dbReference>
<evidence type="ECO:0000313" key="1">
    <source>
        <dbReference type="EMBL" id="MBR7675516.1"/>
    </source>
</evidence>
<dbReference type="AlphaFoldDB" id="A0A8T4IT88"/>
<dbReference type="EMBL" id="JAGSMN010000488">
    <property type="protein sequence ID" value="MBR7675516.1"/>
    <property type="molecule type" value="Genomic_DNA"/>
</dbReference>
<reference evidence="1" key="1">
    <citation type="submission" date="2021-04" db="EMBL/GenBank/DDBJ databases">
        <title>Sequencing of actinobacteria type strains.</title>
        <authorList>
            <person name="Nguyen G.-S."/>
            <person name="Wentzel A."/>
        </authorList>
    </citation>
    <scope>NUCLEOTIDE SEQUENCE</scope>
    <source>
        <strain evidence="1">DSM 42095</strain>
    </source>
</reference>
<sequence length="135" mass="14714">MPATLERVREWLASADDDPKHAYRWWASTGSVYLPVGRSWNIVRTSVPLGVRVARRVPGPVIMDPAQDQALFMVGLSDTASASWPDAVEYVREGYAAIPSPHLVTAPGLHWYRPPVAGQLVGFAALHRALAEVSG</sequence>
<name>A0A8T4IT88_9ACTN</name>
<comment type="caution">
    <text evidence="1">The sequence shown here is derived from an EMBL/GenBank/DDBJ whole genome shotgun (WGS) entry which is preliminary data.</text>
</comment>
<gene>
    <name evidence="1" type="ORF">KDA82_21355</name>
</gene>
<organism evidence="1 2">
    <name type="scientific">Streptomyces daliensis</name>
    <dbReference type="NCBI Taxonomy" id="299421"/>
    <lineage>
        <taxon>Bacteria</taxon>
        <taxon>Bacillati</taxon>
        <taxon>Actinomycetota</taxon>
        <taxon>Actinomycetes</taxon>
        <taxon>Kitasatosporales</taxon>
        <taxon>Streptomycetaceae</taxon>
        <taxon>Streptomyces</taxon>
    </lineage>
</organism>
<protein>
    <submittedName>
        <fullName evidence="1">Uncharacterized protein</fullName>
    </submittedName>
</protein>
<keyword evidence="2" id="KW-1185">Reference proteome</keyword>
<accession>A0A8T4IT88</accession>
<proteinExistence type="predicted"/>
<evidence type="ECO:0000313" key="2">
    <source>
        <dbReference type="Proteomes" id="UP000675554"/>
    </source>
</evidence>